<dbReference type="EMBL" id="JAKJXP020000007">
    <property type="protein sequence ID" value="KAK7756367.1"/>
    <property type="molecule type" value="Genomic_DNA"/>
</dbReference>
<evidence type="ECO:0000313" key="2">
    <source>
        <dbReference type="Proteomes" id="UP001320420"/>
    </source>
</evidence>
<comment type="caution">
    <text evidence="1">The sequence shown here is derived from an EMBL/GenBank/DDBJ whole genome shotgun (WGS) entry which is preliminary data.</text>
</comment>
<organism evidence="1 2">
    <name type="scientific">Diatrype stigma</name>
    <dbReference type="NCBI Taxonomy" id="117547"/>
    <lineage>
        <taxon>Eukaryota</taxon>
        <taxon>Fungi</taxon>
        <taxon>Dikarya</taxon>
        <taxon>Ascomycota</taxon>
        <taxon>Pezizomycotina</taxon>
        <taxon>Sordariomycetes</taxon>
        <taxon>Xylariomycetidae</taxon>
        <taxon>Xylariales</taxon>
        <taxon>Diatrypaceae</taxon>
        <taxon>Diatrype</taxon>
    </lineage>
</organism>
<gene>
    <name evidence="1" type="ORF">SLS62_001593</name>
</gene>
<evidence type="ECO:0000313" key="1">
    <source>
        <dbReference type="EMBL" id="KAK7756367.1"/>
    </source>
</evidence>
<protein>
    <submittedName>
        <fullName evidence="1">Uncharacterized protein</fullName>
    </submittedName>
</protein>
<keyword evidence="2" id="KW-1185">Reference proteome</keyword>
<reference evidence="1 2" key="1">
    <citation type="submission" date="2024-02" db="EMBL/GenBank/DDBJ databases">
        <title>De novo assembly and annotation of 12 fungi associated with fruit tree decline syndrome in Ontario, Canada.</title>
        <authorList>
            <person name="Sulman M."/>
            <person name="Ellouze W."/>
            <person name="Ilyukhin E."/>
        </authorList>
    </citation>
    <scope>NUCLEOTIDE SEQUENCE [LARGE SCALE GENOMIC DNA]</scope>
    <source>
        <strain evidence="1 2">M11/M66-122</strain>
    </source>
</reference>
<sequence length="77" mass="8502">MSITCRQAKQNGNQGTDKNVYDAGILMGLIIRQRDLGFPADIRTWMRNPEVVPTGGGQGGLDPDLRLLVQRCIAENF</sequence>
<accession>A0AAN9V0L9</accession>
<dbReference type="Proteomes" id="UP001320420">
    <property type="component" value="Unassembled WGS sequence"/>
</dbReference>
<proteinExistence type="predicted"/>
<dbReference type="AlphaFoldDB" id="A0AAN9V0L9"/>
<name>A0AAN9V0L9_9PEZI</name>